<feature type="domain" description="Beta-lactamase-related" evidence="2">
    <location>
        <begin position="35"/>
        <end position="308"/>
    </location>
</feature>
<dbReference type="Proteomes" id="UP000566071">
    <property type="component" value="Unassembled WGS sequence"/>
</dbReference>
<dbReference type="InterPro" id="IPR050789">
    <property type="entry name" value="Diverse_Enzym_Activities"/>
</dbReference>
<evidence type="ECO:0000256" key="1">
    <source>
        <dbReference type="SAM" id="SignalP"/>
    </source>
</evidence>
<gene>
    <name evidence="3" type="ORF">HK413_13950</name>
</gene>
<dbReference type="SUPFAM" id="SSF56601">
    <property type="entry name" value="beta-lactamase/transpeptidase-like"/>
    <property type="match status" value="1"/>
</dbReference>
<comment type="caution">
    <text evidence="3">The sequence shown here is derived from an EMBL/GenBank/DDBJ whole genome shotgun (WGS) entry which is preliminary data.</text>
</comment>
<dbReference type="Pfam" id="PF00144">
    <property type="entry name" value="Beta-lactamase"/>
    <property type="match status" value="1"/>
</dbReference>
<keyword evidence="1" id="KW-0732">Signal</keyword>
<dbReference type="RefSeq" id="WP_175270540.1">
    <property type="nucleotide sequence ID" value="NZ_JABFCR010000076.1"/>
</dbReference>
<organism evidence="3 4">
    <name type="scientific">Mucilaginibacter humi</name>
    <dbReference type="NCBI Taxonomy" id="2732510"/>
    <lineage>
        <taxon>Bacteria</taxon>
        <taxon>Pseudomonadati</taxon>
        <taxon>Bacteroidota</taxon>
        <taxon>Sphingobacteriia</taxon>
        <taxon>Sphingobacteriales</taxon>
        <taxon>Sphingobacteriaceae</taxon>
        <taxon>Mucilaginibacter</taxon>
    </lineage>
</organism>
<protein>
    <submittedName>
        <fullName evidence="3">Beta-lactamase family protein</fullName>
    </submittedName>
</protein>
<reference evidence="3 4" key="1">
    <citation type="submission" date="2020-05" db="EMBL/GenBank/DDBJ databases">
        <authorList>
            <person name="Khan S.A."/>
            <person name="Jeon C.O."/>
            <person name="Chun B.H."/>
        </authorList>
    </citation>
    <scope>NUCLEOTIDE SEQUENCE [LARGE SCALE GENOMIC DNA]</scope>
    <source>
        <strain evidence="3 4">S1162</strain>
    </source>
</reference>
<evidence type="ECO:0000259" key="2">
    <source>
        <dbReference type="Pfam" id="PF00144"/>
    </source>
</evidence>
<dbReference type="PANTHER" id="PTHR43283">
    <property type="entry name" value="BETA-LACTAMASE-RELATED"/>
    <property type="match status" value="1"/>
</dbReference>
<accession>A0ABX1W3X7</accession>
<sequence length="328" mass="36828">MKYLAVALVLTICTILHAKAQVPDMNDSLAVAAWLKEKHIPALAVGYIENGKIKSICSYGELKAGVPISLSSIFNVASITKTITIMVTLNLVNSGKWKLDEPIARYWTDPDIKNDPRSQKLTTRDLLTHRSGFPNWRSQQASGKLAFQFDPGTKYQYSGEGFEYLRHALERKFNRKLEQLADSLIFSPLDMRDTRFTWNNNQESRFAYPFDANQKQLEPTHNTAANAADLLKTTVPDYCKFVLWVLNGGGLSKKLYTEMTSHQVTTKPGAYMGLGWAIYDPIGNSEYAISHGGHDPRVHTMAILLPQSKKRWLSSLTLIMGCSSIRPL</sequence>
<feature type="signal peptide" evidence="1">
    <location>
        <begin position="1"/>
        <end position="18"/>
    </location>
</feature>
<evidence type="ECO:0000313" key="3">
    <source>
        <dbReference type="EMBL" id="NNU34873.1"/>
    </source>
</evidence>
<proteinExistence type="predicted"/>
<dbReference type="Gene3D" id="3.40.710.10">
    <property type="entry name" value="DD-peptidase/beta-lactamase superfamily"/>
    <property type="match status" value="1"/>
</dbReference>
<evidence type="ECO:0000313" key="4">
    <source>
        <dbReference type="Proteomes" id="UP000566071"/>
    </source>
</evidence>
<keyword evidence="4" id="KW-1185">Reference proteome</keyword>
<dbReference type="EMBL" id="JABFCR010000076">
    <property type="protein sequence ID" value="NNU34873.1"/>
    <property type="molecule type" value="Genomic_DNA"/>
</dbReference>
<name>A0ABX1W3X7_9SPHI</name>
<dbReference type="InterPro" id="IPR012338">
    <property type="entry name" value="Beta-lactam/transpept-like"/>
</dbReference>
<dbReference type="InterPro" id="IPR001466">
    <property type="entry name" value="Beta-lactam-related"/>
</dbReference>
<dbReference type="PANTHER" id="PTHR43283:SF18">
    <property type="match status" value="1"/>
</dbReference>
<feature type="chain" id="PRO_5046128928" evidence="1">
    <location>
        <begin position="19"/>
        <end position="328"/>
    </location>
</feature>